<dbReference type="AlphaFoldDB" id="A0AAP5BKJ7"/>
<keyword evidence="1" id="KW-0732">Signal</keyword>
<dbReference type="Gene3D" id="3.40.190.10">
    <property type="entry name" value="Periplasmic binding protein-like II"/>
    <property type="match status" value="2"/>
</dbReference>
<dbReference type="RefSeq" id="WP_266260650.1">
    <property type="nucleotide sequence ID" value="NZ_JAMXWF010000034.1"/>
</dbReference>
<dbReference type="Proteomes" id="UP001209412">
    <property type="component" value="Unassembled WGS sequence"/>
</dbReference>
<dbReference type="SUPFAM" id="SSF53850">
    <property type="entry name" value="Periplasmic binding protein-like II"/>
    <property type="match status" value="1"/>
</dbReference>
<gene>
    <name evidence="3" type="ORF">NIE36_31390</name>
    <name evidence="2" type="ORF">OSB80_31455</name>
</gene>
<name>A0AAP5BKJ7_9BURK</name>
<dbReference type="Pfam" id="PF13531">
    <property type="entry name" value="SBP_bac_11"/>
    <property type="match status" value="1"/>
</dbReference>
<sequence length="341" mass="36577">MSTINRNTLALCMMSAIGALIIGSAHAEGEPAPGTAGIAHSQGVYPPWQHGANNDSPVRGLSFTEPDADNLADFHGDPVHPSLALYVGGNYFFAMAPLVQAFEARYPQYKGHVYWETIPPGLLVKQMADGGTVTVGNMTWTVPADVYLAGLKAVQKQIDVGRLQAPAVPYVTNTLTIMVPHGNPAHISGLADLGRPEVRLAMPNPKFEGIARQIKTSLEHAGGDTLLNEVYGTKVADGSTVLTHIHHRQTPLWIMQGKAQAGVTWQSEAMFEEQAGHPISHVDIPAADNTTAIYAGAMTTNAPHAEAARRWLDFIRSPEGLTIFERYGFKPYQADANGNAG</sequence>
<dbReference type="InterPro" id="IPR050682">
    <property type="entry name" value="ModA/WtpA"/>
</dbReference>
<accession>A0AAP5BKJ7</accession>
<evidence type="ECO:0000313" key="4">
    <source>
        <dbReference type="Proteomes" id="UP001209412"/>
    </source>
</evidence>
<feature type="chain" id="PRO_5042855717" evidence="1">
    <location>
        <begin position="28"/>
        <end position="341"/>
    </location>
</feature>
<dbReference type="PANTHER" id="PTHR30632:SF0">
    <property type="entry name" value="SULFATE-BINDING PROTEIN"/>
    <property type="match status" value="1"/>
</dbReference>
<dbReference type="EMBL" id="JAPKHW010000034">
    <property type="protein sequence ID" value="MCX4149844.1"/>
    <property type="molecule type" value="Genomic_DNA"/>
</dbReference>
<dbReference type="EMBL" id="JAMXWF010000034">
    <property type="protein sequence ID" value="MDQ6411662.1"/>
    <property type="molecule type" value="Genomic_DNA"/>
</dbReference>
<feature type="signal peptide" evidence="1">
    <location>
        <begin position="1"/>
        <end position="27"/>
    </location>
</feature>
<reference evidence="3" key="1">
    <citation type="submission" date="2022-06" db="EMBL/GenBank/DDBJ databases">
        <title>PHB producers.</title>
        <authorList>
            <person name="Besaury L."/>
        </authorList>
    </citation>
    <scope>NUCLEOTIDE SEQUENCE</scope>
    <source>
        <strain evidence="3 4">SEWS6</strain>
    </source>
</reference>
<evidence type="ECO:0000313" key="2">
    <source>
        <dbReference type="EMBL" id="MCX4149844.1"/>
    </source>
</evidence>
<keyword evidence="4" id="KW-1185">Reference proteome</keyword>
<evidence type="ECO:0000313" key="5">
    <source>
        <dbReference type="Proteomes" id="UP001242288"/>
    </source>
</evidence>
<dbReference type="Proteomes" id="UP001242288">
    <property type="component" value="Unassembled WGS sequence"/>
</dbReference>
<evidence type="ECO:0000256" key="1">
    <source>
        <dbReference type="SAM" id="SignalP"/>
    </source>
</evidence>
<organism evidence="3 5">
    <name type="scientific">Paraburkholderia madseniana</name>
    <dbReference type="NCBI Taxonomy" id="2599607"/>
    <lineage>
        <taxon>Bacteria</taxon>
        <taxon>Pseudomonadati</taxon>
        <taxon>Pseudomonadota</taxon>
        <taxon>Betaproteobacteria</taxon>
        <taxon>Burkholderiales</taxon>
        <taxon>Burkholderiaceae</taxon>
        <taxon>Paraburkholderia</taxon>
    </lineage>
</organism>
<dbReference type="GO" id="GO:0030973">
    <property type="term" value="F:molybdate ion binding"/>
    <property type="evidence" value="ECO:0007669"/>
    <property type="project" value="TreeGrafter"/>
</dbReference>
<proteinExistence type="predicted"/>
<evidence type="ECO:0000313" key="3">
    <source>
        <dbReference type="EMBL" id="MDQ6411662.1"/>
    </source>
</evidence>
<dbReference type="PANTHER" id="PTHR30632">
    <property type="entry name" value="MOLYBDATE-BINDING PERIPLASMIC PROTEIN"/>
    <property type="match status" value="1"/>
</dbReference>
<dbReference type="GO" id="GO:0015689">
    <property type="term" value="P:molybdate ion transport"/>
    <property type="evidence" value="ECO:0007669"/>
    <property type="project" value="TreeGrafter"/>
</dbReference>
<protein>
    <submittedName>
        <fullName evidence="3">Substrate-binding domain-containing protein</fullName>
    </submittedName>
</protein>
<comment type="caution">
    <text evidence="3">The sequence shown here is derived from an EMBL/GenBank/DDBJ whole genome shotgun (WGS) entry which is preliminary data.</text>
</comment>